<dbReference type="SUPFAM" id="SSF50370">
    <property type="entry name" value="Ricin B-like lectins"/>
    <property type="match status" value="1"/>
</dbReference>
<feature type="region of interest" description="Disordered" evidence="1">
    <location>
        <begin position="97"/>
        <end position="140"/>
    </location>
</feature>
<dbReference type="InterPro" id="IPR035992">
    <property type="entry name" value="Ricin_B-like_lectins"/>
</dbReference>
<feature type="compositionally biased region" description="Pro residues" evidence="1">
    <location>
        <begin position="98"/>
        <end position="112"/>
    </location>
</feature>
<accession>A0A6C0DQ29</accession>
<dbReference type="Gene3D" id="3.50.4.10">
    <property type="entry name" value="Hepatocyte Growth Factor"/>
    <property type="match status" value="3"/>
</dbReference>
<dbReference type="Pfam" id="PF00024">
    <property type="entry name" value="PAN_1"/>
    <property type="match status" value="1"/>
</dbReference>
<evidence type="ECO:0000259" key="2">
    <source>
        <dbReference type="PROSITE" id="PS50948"/>
    </source>
</evidence>
<feature type="compositionally biased region" description="Pro residues" evidence="1">
    <location>
        <begin position="121"/>
        <end position="140"/>
    </location>
</feature>
<dbReference type="EMBL" id="MN739661">
    <property type="protein sequence ID" value="QHT18966.1"/>
    <property type="molecule type" value="Genomic_DNA"/>
</dbReference>
<dbReference type="PRINTS" id="PR01217">
    <property type="entry name" value="PRICHEXTENSN"/>
</dbReference>
<protein>
    <recommendedName>
        <fullName evidence="2">Apple domain-containing protein</fullName>
    </recommendedName>
</protein>
<feature type="domain" description="Apple" evidence="2">
    <location>
        <begin position="8"/>
        <end position="95"/>
    </location>
</feature>
<dbReference type="SUPFAM" id="SSF57414">
    <property type="entry name" value="Hairpin loop containing domain-like"/>
    <property type="match status" value="1"/>
</dbReference>
<evidence type="ECO:0000313" key="3">
    <source>
        <dbReference type="EMBL" id="QHT18966.1"/>
    </source>
</evidence>
<evidence type="ECO:0000256" key="1">
    <source>
        <dbReference type="SAM" id="MobiDB-lite"/>
    </source>
</evidence>
<dbReference type="Gene3D" id="2.80.10.50">
    <property type="match status" value="1"/>
</dbReference>
<dbReference type="AlphaFoldDB" id="A0A6C0DQ29"/>
<dbReference type="PROSITE" id="PS50231">
    <property type="entry name" value="RICIN_B_LECTIN"/>
    <property type="match status" value="1"/>
</dbReference>
<dbReference type="Pfam" id="PF14295">
    <property type="entry name" value="PAN_4"/>
    <property type="match status" value="4"/>
</dbReference>
<proteinExistence type="predicted"/>
<dbReference type="InterPro" id="IPR003609">
    <property type="entry name" value="Pan_app"/>
</dbReference>
<name>A0A6C0DQ29_9ZZZZ</name>
<reference evidence="3" key="1">
    <citation type="journal article" date="2020" name="Nature">
        <title>Giant virus diversity and host interactions through global metagenomics.</title>
        <authorList>
            <person name="Schulz F."/>
            <person name="Roux S."/>
            <person name="Paez-Espino D."/>
            <person name="Jungbluth S."/>
            <person name="Walsh D.A."/>
            <person name="Denef V.J."/>
            <person name="McMahon K.D."/>
            <person name="Konstantinidis K.T."/>
            <person name="Eloe-Fadrosh E.A."/>
            <person name="Kyrpides N.C."/>
            <person name="Woyke T."/>
        </authorList>
    </citation>
    <scope>NUCLEOTIDE SEQUENCE</scope>
    <source>
        <strain evidence="3">GVMAG-M-3300023174-49</strain>
    </source>
</reference>
<organism evidence="3">
    <name type="scientific">viral metagenome</name>
    <dbReference type="NCBI Taxonomy" id="1070528"/>
    <lineage>
        <taxon>unclassified sequences</taxon>
        <taxon>metagenomes</taxon>
        <taxon>organismal metagenomes</taxon>
    </lineage>
</organism>
<sequence>MSPTPTPTYSPAFVKYKDTTLTTTGTTISNITNGTNYGGYSNVDACEYQCNNTSSCVAFSYNKKTKTSCSLYSTVNSTIVKTDTNYDLYILPNSTIPTPTPTMTPTPTPTPTIPTSTPTMTPTPTPTPTPTIPTPSPTPTIPTPTPTIPTPSPTPSYSPAFSKIPNTKNNTYDLGTASLTKPSGDVYFGVDDCEYQCAKTTGCVGFTYDRSNKNASVSPCKMYSQLTTTTSDNNYDLYVMPGQKTSAQLQLKSYTNTANTNLYSNSNIGSPLTNITNSKNDINSNGGYQGYTACEYNCDVNPTCVGFVLNSSSNSCLLYSNVNNAVTDNTNNTNYSVYAKSPLSKLSPISSTYSKTGNTGQANYDSALNSSTKISTISKSNLSNPNNNGGYTGVDACVLQCNNNSSCVGITYNKSDGTCDLRSKIYSGGNGDNNKDIYMKPGNSITPVTKKNYTTKANRDYTGGQPYNGNNDIGSNGASSIADCQTKCDLIANCNGFTYGGGTCYFKNIIPNSVAYNAPGNTAMVVNDRVGTDEAPEGTQAIFNGNNGTTSCDNFCKGWNTQGPSWPYAGKCVNVSINGIPARCDSTYSLNKGALQCNCQYNRSNGNWQPASWGGQHRDNVKVQFQSRWDGNRRLMNTTRNSGKNIFIAQNGTYDWWYDYYSGHLANDAGGNCLDTPEGNTSDYTQLGAYGCGDINNNNQVWRFGSDLKLYHIPSNTCVGNNGSGNWDAAVLYHDTRWCTPFNLNTFL</sequence>
<dbReference type="PROSITE" id="PS50948">
    <property type="entry name" value="PAN"/>
    <property type="match status" value="1"/>
</dbReference>